<protein>
    <submittedName>
        <fullName evidence="5">(13S,14R)-1,13-dihydroxy-N-methylcanadine 13-O-acetyltransferase AT1-like</fullName>
    </submittedName>
</protein>
<dbReference type="PANTHER" id="PTHR31623:SF53">
    <property type="entry name" value="STEMMADENINE O-ACETYLTRANSFERASE-LIKE"/>
    <property type="match status" value="1"/>
</dbReference>
<proteinExistence type="inferred from homology"/>
<evidence type="ECO:0000256" key="3">
    <source>
        <dbReference type="ARBA" id="ARBA00023315"/>
    </source>
</evidence>
<keyword evidence="2" id="KW-0808">Transferase</keyword>
<sequence length="196" mass="21875">MDAIMVEIKSKHAVRPSYPTPYSLRHLKLSLLDQLSPPEYVPMIFYYADIDDRLAIGLCTLHKLIDGVTFASLTVNLRAKIDPPLSESCAGNLLWLAIAPDSRVGFGECGHIQIHYLGKFHLYEADFGWGKLVWVSSAGLVFKNVVVLIESRYGDGIEAWVTMEEKDMGVFERNEELLALASATESPSCMLLNSRL</sequence>
<organism evidence="4 5">
    <name type="scientific">Rhodamnia argentea</name>
    <dbReference type="NCBI Taxonomy" id="178133"/>
    <lineage>
        <taxon>Eukaryota</taxon>
        <taxon>Viridiplantae</taxon>
        <taxon>Streptophyta</taxon>
        <taxon>Embryophyta</taxon>
        <taxon>Tracheophyta</taxon>
        <taxon>Spermatophyta</taxon>
        <taxon>Magnoliopsida</taxon>
        <taxon>eudicotyledons</taxon>
        <taxon>Gunneridae</taxon>
        <taxon>Pentapetalae</taxon>
        <taxon>rosids</taxon>
        <taxon>malvids</taxon>
        <taxon>Myrtales</taxon>
        <taxon>Myrtaceae</taxon>
        <taxon>Myrtoideae</taxon>
        <taxon>Myrteae</taxon>
        <taxon>Australasian group</taxon>
        <taxon>Rhodamnia</taxon>
    </lineage>
</organism>
<dbReference type="GeneID" id="115749494"/>
<evidence type="ECO:0000256" key="2">
    <source>
        <dbReference type="ARBA" id="ARBA00022679"/>
    </source>
</evidence>
<name>A0ABM3HPV5_9MYRT</name>
<evidence type="ECO:0000313" key="4">
    <source>
        <dbReference type="Proteomes" id="UP000827889"/>
    </source>
</evidence>
<comment type="similarity">
    <text evidence="1">Belongs to the plant acyltransferase family.</text>
</comment>
<evidence type="ECO:0000313" key="5">
    <source>
        <dbReference type="RefSeq" id="XP_048138624.1"/>
    </source>
</evidence>
<gene>
    <name evidence="5" type="primary">LOC115749494</name>
</gene>
<dbReference type="Proteomes" id="UP000827889">
    <property type="component" value="Chromosome 7"/>
</dbReference>
<dbReference type="Gene3D" id="3.30.559.10">
    <property type="entry name" value="Chloramphenicol acetyltransferase-like domain"/>
    <property type="match status" value="2"/>
</dbReference>
<reference evidence="5" key="1">
    <citation type="submission" date="2025-08" db="UniProtKB">
        <authorList>
            <consortium name="RefSeq"/>
        </authorList>
    </citation>
    <scope>IDENTIFICATION</scope>
    <source>
        <tissue evidence="5">Leaf</tissue>
    </source>
</reference>
<dbReference type="Pfam" id="PF02458">
    <property type="entry name" value="Transferase"/>
    <property type="match status" value="1"/>
</dbReference>
<dbReference type="PANTHER" id="PTHR31623">
    <property type="entry name" value="F21J9.9"/>
    <property type="match status" value="1"/>
</dbReference>
<keyword evidence="4" id="KW-1185">Reference proteome</keyword>
<keyword evidence="3" id="KW-0012">Acyltransferase</keyword>
<dbReference type="InterPro" id="IPR023213">
    <property type="entry name" value="CAT-like_dom_sf"/>
</dbReference>
<evidence type="ECO:0000256" key="1">
    <source>
        <dbReference type="ARBA" id="ARBA00009861"/>
    </source>
</evidence>
<dbReference type="RefSeq" id="XP_048138624.1">
    <property type="nucleotide sequence ID" value="XM_048282667.1"/>
</dbReference>
<accession>A0ABM3HPV5</accession>